<dbReference type="AlphaFoldDB" id="E6XIZ8"/>
<proteinExistence type="predicted"/>
<name>E6XIZ8_SHEP2</name>
<organism evidence="1 2">
    <name type="scientific">Shewanella putrefaciens (strain 200)</name>
    <dbReference type="NCBI Taxonomy" id="399804"/>
    <lineage>
        <taxon>Bacteria</taxon>
        <taxon>Pseudomonadati</taxon>
        <taxon>Pseudomonadota</taxon>
        <taxon>Gammaproteobacteria</taxon>
        <taxon>Alteromonadales</taxon>
        <taxon>Shewanellaceae</taxon>
        <taxon>Shewanella</taxon>
    </lineage>
</organism>
<dbReference type="Proteomes" id="UP000008209">
    <property type="component" value="Chromosome"/>
</dbReference>
<accession>E6XIZ8</accession>
<gene>
    <name evidence="1" type="ordered locus">Sput200_1788</name>
</gene>
<evidence type="ECO:0000313" key="2">
    <source>
        <dbReference type="Proteomes" id="UP000008209"/>
    </source>
</evidence>
<dbReference type="HOGENOM" id="CLU_3367269_0_0_6"/>
<reference evidence="1 2" key="1">
    <citation type="submission" date="2011-01" db="EMBL/GenBank/DDBJ databases">
        <title>Complete sequence of Shewanella putrefaciens 200.</title>
        <authorList>
            <consortium name="US DOE Joint Genome Institute"/>
            <person name="Lucas S."/>
            <person name="Copeland A."/>
            <person name="Lapidus A."/>
            <person name="Cheng J.-F."/>
            <person name="Bruce D."/>
            <person name="Goodwin L."/>
            <person name="Pitluck S."/>
            <person name="Munk A.C."/>
            <person name="Detter J.C."/>
            <person name="Han C."/>
            <person name="Tapia R."/>
            <person name="Land M."/>
            <person name="Hauser L."/>
            <person name="Chang Y.-J."/>
            <person name="Jeffries C."/>
            <person name="Kyrpides N."/>
            <person name="Ivanova N."/>
            <person name="Mikhailova N."/>
            <person name="Kolker E."/>
            <person name="Lawrence C."/>
            <person name="McCue L.A."/>
            <person name="DiChristina T."/>
            <person name="Nealson K."/>
            <person name="Fredrickson J.K."/>
            <person name="Woyke T."/>
        </authorList>
    </citation>
    <scope>NUCLEOTIDE SEQUENCE [LARGE SCALE GENOMIC DNA]</scope>
    <source>
        <strain evidence="1 2">200</strain>
    </source>
</reference>
<sequence>MSTYISTYLSGKILVTKSVSMGIRFVVIGLMSAAF</sequence>
<dbReference type="KEGG" id="shp:Sput200_1788"/>
<protein>
    <submittedName>
        <fullName evidence="1">Uncharacterized protein</fullName>
    </submittedName>
</protein>
<evidence type="ECO:0000313" key="1">
    <source>
        <dbReference type="EMBL" id="ADV54245.1"/>
    </source>
</evidence>
<dbReference type="EMBL" id="CP002457">
    <property type="protein sequence ID" value="ADV54245.1"/>
    <property type="molecule type" value="Genomic_DNA"/>
</dbReference>